<evidence type="ECO:0000256" key="3">
    <source>
        <dbReference type="ARBA" id="ARBA00022741"/>
    </source>
</evidence>
<dbReference type="GO" id="GO:0007017">
    <property type="term" value="P:microtubule-based process"/>
    <property type="evidence" value="ECO:0007669"/>
    <property type="project" value="InterPro"/>
</dbReference>
<dbReference type="InterPro" id="IPR000217">
    <property type="entry name" value="Tubulin"/>
</dbReference>
<feature type="domain" description="Tubulin/FtsZ 2-layer sandwich" evidence="5">
    <location>
        <begin position="16"/>
        <end position="58"/>
    </location>
</feature>
<dbReference type="SUPFAM" id="SSF55307">
    <property type="entry name" value="Tubulin C-terminal domain-like"/>
    <property type="match status" value="1"/>
</dbReference>
<dbReference type="InterPro" id="IPR008280">
    <property type="entry name" value="Tub_FtsZ_C"/>
</dbReference>
<dbReference type="PANTHER" id="PTHR11588">
    <property type="entry name" value="TUBULIN"/>
    <property type="match status" value="1"/>
</dbReference>
<evidence type="ECO:0000259" key="5">
    <source>
        <dbReference type="Pfam" id="PF03953"/>
    </source>
</evidence>
<organism evidence="6 7">
    <name type="scientific">Prymnesium parvum</name>
    <name type="common">Toxic golden alga</name>
    <dbReference type="NCBI Taxonomy" id="97485"/>
    <lineage>
        <taxon>Eukaryota</taxon>
        <taxon>Haptista</taxon>
        <taxon>Haptophyta</taxon>
        <taxon>Prymnesiophyceae</taxon>
        <taxon>Prymnesiales</taxon>
        <taxon>Prymnesiaceae</taxon>
        <taxon>Prymnesium</taxon>
    </lineage>
</organism>
<gene>
    <name evidence="6" type="ORF">AB1Y20_011042</name>
</gene>
<comment type="caution">
    <text evidence="6">The sequence shown here is derived from an EMBL/GenBank/DDBJ whole genome shotgun (WGS) entry which is preliminary data.</text>
</comment>
<evidence type="ECO:0000313" key="7">
    <source>
        <dbReference type="Proteomes" id="UP001515480"/>
    </source>
</evidence>
<dbReference type="Gene3D" id="3.30.1330.20">
    <property type="entry name" value="Tubulin/FtsZ, C-terminal domain"/>
    <property type="match status" value="1"/>
</dbReference>
<keyword evidence="4" id="KW-0342">GTP-binding</keyword>
<keyword evidence="2" id="KW-0493">Microtubule</keyword>
<evidence type="ECO:0000256" key="2">
    <source>
        <dbReference type="ARBA" id="ARBA00022701"/>
    </source>
</evidence>
<dbReference type="GO" id="GO:0005874">
    <property type="term" value="C:microtubule"/>
    <property type="evidence" value="ECO:0007669"/>
    <property type="project" value="UniProtKB-KW"/>
</dbReference>
<proteinExistence type="inferred from homology"/>
<dbReference type="GO" id="GO:0005525">
    <property type="term" value="F:GTP binding"/>
    <property type="evidence" value="ECO:0007669"/>
    <property type="project" value="UniProtKB-KW"/>
</dbReference>
<dbReference type="AlphaFoldDB" id="A0AB34IKP5"/>
<evidence type="ECO:0000256" key="1">
    <source>
        <dbReference type="ARBA" id="ARBA00009636"/>
    </source>
</evidence>
<dbReference type="EMBL" id="JBGBPQ010000022">
    <property type="protein sequence ID" value="KAL1502971.1"/>
    <property type="molecule type" value="Genomic_DNA"/>
</dbReference>
<dbReference type="Proteomes" id="UP001515480">
    <property type="component" value="Unassembled WGS sequence"/>
</dbReference>
<dbReference type="InterPro" id="IPR018316">
    <property type="entry name" value="Tubulin/FtsZ_2-layer-sand-dom"/>
</dbReference>
<comment type="similarity">
    <text evidence="1">Belongs to the tubulin family.</text>
</comment>
<keyword evidence="3" id="KW-0547">Nucleotide-binding</keyword>
<protein>
    <recommendedName>
        <fullName evidence="5">Tubulin/FtsZ 2-layer sandwich domain-containing protein</fullName>
    </recommendedName>
</protein>
<accession>A0AB34IKP5</accession>
<dbReference type="InterPro" id="IPR037103">
    <property type="entry name" value="Tubulin/FtsZ-like_C"/>
</dbReference>
<evidence type="ECO:0000256" key="4">
    <source>
        <dbReference type="ARBA" id="ARBA00023134"/>
    </source>
</evidence>
<keyword evidence="7" id="KW-1185">Reference proteome</keyword>
<sequence length="289" mass="31914">MNQGMLRSRHQEQNAIISAEKAYHEQLSVAEITNLAFEPASMLVKVDPRHGKYMAVYLNSCTAVGTMDAWVRHQVGLELSKRSAAVSDEMMICAMRRLRLVYLGRSMSSCTARRPWWRLAERERELRLAAALDGQTLEKERAARTTADGVEEQEALQAGAVVRELANAVEHEVDDLLTGRVVALRVVVRRVLLAGDVWWSCVTCRAGLGEEVLNASSPPPIVLSDKIGHQLDAVLEAVQLQARIADLDAGLAEVDGDDLTVRDAKRKMASDAHHPGAWEPSGVRSVWSF</sequence>
<dbReference type="Pfam" id="PF03953">
    <property type="entry name" value="Tubulin_C"/>
    <property type="match status" value="1"/>
</dbReference>
<evidence type="ECO:0000313" key="6">
    <source>
        <dbReference type="EMBL" id="KAL1502971.1"/>
    </source>
</evidence>
<name>A0AB34IKP5_PRYPA</name>
<reference evidence="6 7" key="1">
    <citation type="journal article" date="2024" name="Science">
        <title>Giant polyketide synthase enzymes in the biosynthesis of giant marine polyether toxins.</title>
        <authorList>
            <person name="Fallon T.R."/>
            <person name="Shende V.V."/>
            <person name="Wierzbicki I.H."/>
            <person name="Pendleton A.L."/>
            <person name="Watervoot N.F."/>
            <person name="Auber R.P."/>
            <person name="Gonzalez D.J."/>
            <person name="Wisecaver J.H."/>
            <person name="Moore B.S."/>
        </authorList>
    </citation>
    <scope>NUCLEOTIDE SEQUENCE [LARGE SCALE GENOMIC DNA]</scope>
    <source>
        <strain evidence="6 7">12B1</strain>
    </source>
</reference>